<dbReference type="RefSeq" id="WP_270070870.1">
    <property type="nucleotide sequence ID" value="NZ_JAJAQC010000005.1"/>
</dbReference>
<dbReference type="EMBL" id="JAJAQC010000005">
    <property type="protein sequence ID" value="MDA0563593.1"/>
    <property type="molecule type" value="Genomic_DNA"/>
</dbReference>
<evidence type="ECO:0000256" key="2">
    <source>
        <dbReference type="ARBA" id="ARBA00022448"/>
    </source>
</evidence>
<dbReference type="SMART" id="SM00382">
    <property type="entry name" value="AAA"/>
    <property type="match status" value="1"/>
</dbReference>
<evidence type="ECO:0000313" key="6">
    <source>
        <dbReference type="EMBL" id="MDA0563593.1"/>
    </source>
</evidence>
<dbReference type="SUPFAM" id="SSF52540">
    <property type="entry name" value="P-loop containing nucleoside triphosphate hydrolases"/>
    <property type="match status" value="1"/>
</dbReference>
<organism evidence="6 7">
    <name type="scientific">Streptomonospora mangrovi</name>
    <dbReference type="NCBI Taxonomy" id="2883123"/>
    <lineage>
        <taxon>Bacteria</taxon>
        <taxon>Bacillati</taxon>
        <taxon>Actinomycetota</taxon>
        <taxon>Actinomycetes</taxon>
        <taxon>Streptosporangiales</taxon>
        <taxon>Nocardiopsidaceae</taxon>
        <taxon>Streptomonospora</taxon>
    </lineage>
</organism>
<dbReference type="Proteomes" id="UP001140076">
    <property type="component" value="Unassembled WGS sequence"/>
</dbReference>
<keyword evidence="2" id="KW-0813">Transport</keyword>
<feature type="domain" description="ABC transporter" evidence="5">
    <location>
        <begin position="3"/>
        <end position="234"/>
    </location>
</feature>
<comment type="similarity">
    <text evidence="1">Belongs to the ABC transporter superfamily.</text>
</comment>
<keyword evidence="7" id="KW-1185">Reference proteome</keyword>
<dbReference type="Gene3D" id="3.40.50.300">
    <property type="entry name" value="P-loop containing nucleotide triphosphate hydrolases"/>
    <property type="match status" value="1"/>
</dbReference>
<dbReference type="AlphaFoldDB" id="A0A9X3SCF3"/>
<keyword evidence="3" id="KW-0547">Nucleotide-binding</keyword>
<evidence type="ECO:0000259" key="5">
    <source>
        <dbReference type="PROSITE" id="PS50893"/>
    </source>
</evidence>
<dbReference type="InterPro" id="IPR003593">
    <property type="entry name" value="AAA+_ATPase"/>
</dbReference>
<evidence type="ECO:0000313" key="7">
    <source>
        <dbReference type="Proteomes" id="UP001140076"/>
    </source>
</evidence>
<dbReference type="PROSITE" id="PS50893">
    <property type="entry name" value="ABC_TRANSPORTER_2"/>
    <property type="match status" value="1"/>
</dbReference>
<dbReference type="InterPro" id="IPR027417">
    <property type="entry name" value="P-loop_NTPase"/>
</dbReference>
<comment type="caution">
    <text evidence="6">The sequence shown here is derived from an EMBL/GenBank/DDBJ whole genome shotgun (WGS) entry which is preliminary data.</text>
</comment>
<dbReference type="GO" id="GO:0016887">
    <property type="term" value="F:ATP hydrolysis activity"/>
    <property type="evidence" value="ECO:0007669"/>
    <property type="project" value="InterPro"/>
</dbReference>
<dbReference type="PROSITE" id="PS00211">
    <property type="entry name" value="ABC_TRANSPORTER_1"/>
    <property type="match status" value="1"/>
</dbReference>
<dbReference type="PANTHER" id="PTHR43335">
    <property type="entry name" value="ABC TRANSPORTER, ATP-BINDING PROTEIN"/>
    <property type="match status" value="1"/>
</dbReference>
<keyword evidence="4 6" id="KW-0067">ATP-binding</keyword>
<evidence type="ECO:0000256" key="1">
    <source>
        <dbReference type="ARBA" id="ARBA00005417"/>
    </source>
</evidence>
<evidence type="ECO:0000256" key="3">
    <source>
        <dbReference type="ARBA" id="ARBA00022741"/>
    </source>
</evidence>
<gene>
    <name evidence="6" type="ORF">LG943_04500</name>
</gene>
<dbReference type="InterPro" id="IPR017871">
    <property type="entry name" value="ABC_transporter-like_CS"/>
</dbReference>
<accession>A0A9X3SCF3</accession>
<dbReference type="InterPro" id="IPR003439">
    <property type="entry name" value="ABC_transporter-like_ATP-bd"/>
</dbReference>
<evidence type="ECO:0000256" key="4">
    <source>
        <dbReference type="ARBA" id="ARBA00022840"/>
    </source>
</evidence>
<name>A0A9X3SCF3_9ACTN</name>
<reference evidence="6" key="1">
    <citation type="submission" date="2021-10" db="EMBL/GenBank/DDBJ databases">
        <title>Streptomonospora sp. nov., isolated from mangrove soil.</title>
        <authorList>
            <person name="Chen X."/>
            <person name="Ge X."/>
            <person name="Liu W."/>
        </authorList>
    </citation>
    <scope>NUCLEOTIDE SEQUENCE</scope>
    <source>
        <strain evidence="6">S1-112</strain>
    </source>
</reference>
<proteinExistence type="inferred from homology"/>
<dbReference type="Pfam" id="PF00005">
    <property type="entry name" value="ABC_tran"/>
    <property type="match status" value="1"/>
</dbReference>
<dbReference type="GO" id="GO:0005524">
    <property type="term" value="F:ATP binding"/>
    <property type="evidence" value="ECO:0007669"/>
    <property type="project" value="UniProtKB-KW"/>
</dbReference>
<dbReference type="PANTHER" id="PTHR43335:SF2">
    <property type="entry name" value="ABC TRANSPORTER, ATP-BINDING PROTEIN"/>
    <property type="match status" value="1"/>
</dbReference>
<protein>
    <submittedName>
        <fullName evidence="6">ABC transporter ATP-binding protein</fullName>
    </submittedName>
</protein>
<dbReference type="CDD" id="cd03264">
    <property type="entry name" value="ABC_drug_resistance_like"/>
    <property type="match status" value="1"/>
</dbReference>
<sequence>MDVAITGLTKTFGRRTVLDAVDLEFGAGMTGLLGPNGAGKTTLMRLLAGVLRPSSGALVVGGHDLRTRAGRAFTRRVLGYLPQHLDLYPDLSAREFLDYIALLKGVDDARTRRADVARLLDRVGLADSADLRLGGFSGGMRRRVGIAQALLGDPRLVIVDEPTAGLDPEERMRFRSLLAGLGERCTVVLSTHVLDDVAQTCPRVAVLAAGRVVYTGATSGLTAYAQDRTYLVDTDGPQPTGAAVTNAAATPEGMRYRVVADEPPPGAVPVAATLEDGYAALMRDIHPT</sequence>